<evidence type="ECO:0000256" key="12">
    <source>
        <dbReference type="HAMAP-Rule" id="MF_03135"/>
    </source>
</evidence>
<reference evidence="16 17" key="1">
    <citation type="submission" date="2011-10" db="EMBL/GenBank/DDBJ databases">
        <authorList>
            <person name="Genoscope - CEA"/>
        </authorList>
    </citation>
    <scope>NUCLEOTIDE SEQUENCE [LARGE SCALE GENOMIC DNA]</scope>
    <source>
        <strain evidence="16 17">RCC 1105</strain>
    </source>
</reference>
<dbReference type="PROSITE" id="PS01126">
    <property type="entry name" value="EF_TS_1"/>
    <property type="match status" value="2"/>
</dbReference>
<accession>K8EFG1</accession>
<dbReference type="KEGG" id="bpg:Bathy05g04880"/>
<dbReference type="STRING" id="41875.K8EFG1"/>
<feature type="domain" description="S1 motif" evidence="15">
    <location>
        <begin position="198"/>
        <end position="266"/>
    </location>
</feature>
<dbReference type="GO" id="GO:0009507">
    <property type="term" value="C:chloroplast"/>
    <property type="evidence" value="ECO:0007669"/>
    <property type="project" value="UniProtKB-SubCell"/>
</dbReference>
<feature type="domain" description="S1 motif" evidence="15">
    <location>
        <begin position="89"/>
        <end position="156"/>
    </location>
</feature>
<dbReference type="Gene3D" id="1.10.286.20">
    <property type="match status" value="2"/>
</dbReference>
<evidence type="ECO:0000313" key="16">
    <source>
        <dbReference type="EMBL" id="CCO16766.1"/>
    </source>
</evidence>
<evidence type="ECO:0000256" key="7">
    <source>
        <dbReference type="ARBA" id="ARBA00022917"/>
    </source>
</evidence>
<dbReference type="PANTHER" id="PTHR11741:SF10">
    <property type="entry name" value="POLYPROTEIN OF EF-TS, CHLOROPLASTIC"/>
    <property type="match status" value="1"/>
</dbReference>
<dbReference type="GO" id="GO:0003746">
    <property type="term" value="F:translation elongation factor activity"/>
    <property type="evidence" value="ECO:0007669"/>
    <property type="project" value="UniProtKB-UniRule"/>
</dbReference>
<dbReference type="Gene3D" id="2.40.50.140">
    <property type="entry name" value="Nucleic acid-binding proteins"/>
    <property type="match status" value="2"/>
</dbReference>
<organism evidence="16 17">
    <name type="scientific">Bathycoccus prasinos</name>
    <dbReference type="NCBI Taxonomy" id="41875"/>
    <lineage>
        <taxon>Eukaryota</taxon>
        <taxon>Viridiplantae</taxon>
        <taxon>Chlorophyta</taxon>
        <taxon>Mamiellophyceae</taxon>
        <taxon>Mamiellales</taxon>
        <taxon>Bathycoccaceae</taxon>
        <taxon>Bathycoccus</taxon>
    </lineage>
</organism>
<evidence type="ECO:0000256" key="10">
    <source>
        <dbReference type="ARBA" id="ARBA00065253"/>
    </source>
</evidence>
<comment type="subunit">
    <text evidence="11">Component of the chloroplast ribosome 30S and 70S subunits, as well as polysomes.</text>
</comment>
<evidence type="ECO:0000256" key="5">
    <source>
        <dbReference type="ARBA" id="ARBA00022737"/>
    </source>
</evidence>
<comment type="function">
    <text evidence="8 12 13">Associates with the EF-Tu.GDP complex and induces the exchange of GDP to GTP. It remains bound to the aminoacyl-tRNA.EF-Tu.GTP complex up to the GTP hydrolysis stage on the ribosome.</text>
</comment>
<dbReference type="SUPFAM" id="SSF54713">
    <property type="entry name" value="Elongation factor Ts (EF-Ts), dimerisation domain"/>
    <property type="match status" value="2"/>
</dbReference>
<dbReference type="Pfam" id="PF00889">
    <property type="entry name" value="EF_TS"/>
    <property type="match status" value="2"/>
</dbReference>
<gene>
    <name evidence="12" type="primary">EFTS</name>
    <name evidence="16" type="ORF">Bathy05g04880</name>
</gene>
<keyword evidence="3" id="KW-0150">Chloroplast</keyword>
<evidence type="ECO:0000256" key="3">
    <source>
        <dbReference type="ARBA" id="ARBA00022528"/>
    </source>
</evidence>
<keyword evidence="12" id="KW-0496">Mitochondrion</keyword>
<evidence type="ECO:0000256" key="13">
    <source>
        <dbReference type="RuleBase" id="RU000642"/>
    </source>
</evidence>
<dbReference type="FunFam" id="2.40.50.140:FF:000051">
    <property type="entry name" value="RNA-binding transcriptional accessory protein"/>
    <property type="match status" value="1"/>
</dbReference>
<dbReference type="PROSITE" id="PS50126">
    <property type="entry name" value="S1"/>
    <property type="match status" value="2"/>
</dbReference>
<dbReference type="PROSITE" id="PS01127">
    <property type="entry name" value="EF_TS_2"/>
    <property type="match status" value="2"/>
</dbReference>
<dbReference type="Pfam" id="PF00575">
    <property type="entry name" value="S1"/>
    <property type="match status" value="2"/>
</dbReference>
<dbReference type="FunFam" id="1.10.8.10:FF:000001">
    <property type="entry name" value="Elongation factor Ts"/>
    <property type="match status" value="2"/>
</dbReference>
<dbReference type="PANTHER" id="PTHR11741">
    <property type="entry name" value="ELONGATION FACTOR TS"/>
    <property type="match status" value="1"/>
</dbReference>
<evidence type="ECO:0000256" key="8">
    <source>
        <dbReference type="ARBA" id="ARBA00025453"/>
    </source>
</evidence>
<dbReference type="OrthoDB" id="277235at2759"/>
<dbReference type="CDD" id="cd14275">
    <property type="entry name" value="UBA_EF-Ts"/>
    <property type="match status" value="2"/>
</dbReference>
<dbReference type="SMART" id="SM00165">
    <property type="entry name" value="UBA"/>
    <property type="match status" value="2"/>
</dbReference>
<dbReference type="eggNOG" id="KOG1071">
    <property type="taxonomic scope" value="Eukaryota"/>
</dbReference>
<dbReference type="Proteomes" id="UP000198341">
    <property type="component" value="Chromosome 5"/>
</dbReference>
<dbReference type="InterPro" id="IPR014039">
    <property type="entry name" value="Transl_elong_EFTs/EF1B_dimer"/>
</dbReference>
<dbReference type="FunFam" id="1.10.286.20:FF:000001">
    <property type="entry name" value="Elongation factor Ts"/>
    <property type="match status" value="2"/>
</dbReference>
<evidence type="ECO:0000256" key="4">
    <source>
        <dbReference type="ARBA" id="ARBA00022640"/>
    </source>
</evidence>
<comment type="subcellular location">
    <subcellularLocation>
        <location evidence="12">Mitochondrion</location>
    </subcellularLocation>
    <subcellularLocation>
        <location evidence="1">Plastid</location>
        <location evidence="1">Chloroplast</location>
    </subcellularLocation>
</comment>
<dbReference type="GO" id="GO:0070125">
    <property type="term" value="P:mitochondrial translational elongation"/>
    <property type="evidence" value="ECO:0007669"/>
    <property type="project" value="TreeGrafter"/>
</dbReference>
<keyword evidence="6 12" id="KW-0251">Elongation factor</keyword>
<evidence type="ECO:0000259" key="15">
    <source>
        <dbReference type="PROSITE" id="PS50126"/>
    </source>
</evidence>
<dbReference type="InterPro" id="IPR003029">
    <property type="entry name" value="S1_domain"/>
</dbReference>
<evidence type="ECO:0000256" key="6">
    <source>
        <dbReference type="ARBA" id="ARBA00022768"/>
    </source>
</evidence>
<feature type="compositionally biased region" description="Low complexity" evidence="14">
    <location>
        <begin position="51"/>
        <end position="65"/>
    </location>
</feature>
<evidence type="ECO:0000256" key="14">
    <source>
        <dbReference type="SAM" id="MobiDB-lite"/>
    </source>
</evidence>
<dbReference type="RefSeq" id="XP_007513208.1">
    <property type="nucleotide sequence ID" value="XM_007513146.1"/>
</dbReference>
<keyword evidence="17" id="KW-1185">Reference proteome</keyword>
<dbReference type="GO" id="GO:0003729">
    <property type="term" value="F:mRNA binding"/>
    <property type="evidence" value="ECO:0007669"/>
    <property type="project" value="UniProtKB-ARBA"/>
</dbReference>
<dbReference type="EMBL" id="FO082274">
    <property type="protein sequence ID" value="CCO16766.1"/>
    <property type="molecule type" value="Genomic_DNA"/>
</dbReference>
<dbReference type="SMART" id="SM00316">
    <property type="entry name" value="S1"/>
    <property type="match status" value="2"/>
</dbReference>
<sequence length="831" mass="89095">MSAMSSAVRMAANMSMKACVVRSNTIRNSNKFSLARPTTTTTTRTLATTVSAAEAEASSEAATTTDEAKPKRRFPKKTVTVHESDLEVGKEFTGKVKSTTVYGAFVDFGAKNDGLVHISELQSGFVENVGDVVAVDQEVKIWIKSIEKGRISLTMKQPPTEAEVAQQAADQQAKFEARQAFKLQKEKQSEIAGNLKKGAVLEGCEVKSIQNYGIFVEIAEGVEGLVHISELSDDFGVEAKDIANVGDKVTVRVLGVDGSKVKLSMKEKLDLDEMASDMNVEVESSASAIQFAFKSIGLSADNFPQAKKSGSASASMSTSAAPTEEPAAAAPAAKEEPAPAAAAAAPVAEPAAPAAAAPVAEPAAPAAAPAADGAAISAATVKELRQMSGAGMMDCKKALIENNGDVQKAQEWLRVKGMASADKKQGRIAAEGVVIDYIHAGSRIGVLVEVNCETDFVARGDKFKELAKDVAMQIAACPEVEYISADDCDPAMIAREKEIEMKKEDLQSKPENIREKIVQGRIDKMVNEKALLPKDYIKDTSKTVEELIKEATAELGEKISIRRFERFNLGEGIEKKESNFAAEIAEATAVKAEAPKPAEPKKEEPKDDAPVEMVAVSAAAVKELRQMSGAGMMDCKKALGLNGGDVQKAQEWLRVKGMASADKKQGRIAAEGGVFSYIHAGSKIGVLVEVNCETDFVARGDKFKDLAKDVAMQVAACPEVEYISADDCDPAMIAREKEIEMKKEDLQSKPENIREKIVQGRIDKMVNEKALLPKDYIKDTSKTVEELIKEATAELGEKISIRRFERFNLGEGIEKKESNFAAEIAAATGQA</sequence>
<evidence type="ECO:0000313" key="17">
    <source>
        <dbReference type="Proteomes" id="UP000198341"/>
    </source>
</evidence>
<dbReference type="Gene3D" id="1.10.8.10">
    <property type="entry name" value="DNA helicase RuvA subunit, C-terminal domain"/>
    <property type="match status" value="2"/>
</dbReference>
<dbReference type="SUPFAM" id="SSF46934">
    <property type="entry name" value="UBA-like"/>
    <property type="match status" value="2"/>
</dbReference>
<proteinExistence type="inferred from homology"/>
<keyword evidence="7 12" id="KW-0648">Protein biosynthesis</keyword>
<dbReference type="AlphaFoldDB" id="K8EFG1"/>
<dbReference type="Gene3D" id="3.30.479.20">
    <property type="entry name" value="Elongation factor Ts, dimerisation domain"/>
    <property type="match status" value="2"/>
</dbReference>
<dbReference type="InterPro" id="IPR018101">
    <property type="entry name" value="Transl_elong_Ts_CS"/>
</dbReference>
<keyword evidence="5" id="KW-0677">Repeat</keyword>
<evidence type="ECO:0000256" key="9">
    <source>
        <dbReference type="ARBA" id="ARBA00063456"/>
    </source>
</evidence>
<feature type="region of interest" description="Disordered" evidence="14">
    <location>
        <begin position="307"/>
        <end position="345"/>
    </location>
</feature>
<dbReference type="GO" id="GO:0005739">
    <property type="term" value="C:mitochondrion"/>
    <property type="evidence" value="ECO:0007669"/>
    <property type="project" value="UniProtKB-SubCell"/>
</dbReference>
<feature type="region of interest" description="Disordered" evidence="14">
    <location>
        <begin position="51"/>
        <end position="76"/>
    </location>
</feature>
<protein>
    <recommendedName>
        <fullName evidence="12">Elongation factor Ts, mitochondrial</fullName>
        <shortName evidence="12">EF-Ts</shortName>
        <shortName evidence="12">EF-TsMt</shortName>
    </recommendedName>
</protein>
<name>K8EFG1_9CHLO</name>
<comment type="subunit">
    <text evidence="9">Associates transiently with chloroplast polysomes.</text>
</comment>
<dbReference type="InterPro" id="IPR012340">
    <property type="entry name" value="NA-bd_OB-fold"/>
</dbReference>
<evidence type="ECO:0000256" key="2">
    <source>
        <dbReference type="ARBA" id="ARBA00005532"/>
    </source>
</evidence>
<dbReference type="GeneID" id="19015991"/>
<dbReference type="InterPro" id="IPR036402">
    <property type="entry name" value="EF-Ts_dimer_sf"/>
</dbReference>
<evidence type="ECO:0000256" key="11">
    <source>
        <dbReference type="ARBA" id="ARBA00065880"/>
    </source>
</evidence>
<dbReference type="InterPro" id="IPR001816">
    <property type="entry name" value="Transl_elong_EFTs/EF1B"/>
</dbReference>
<dbReference type="InterPro" id="IPR015940">
    <property type="entry name" value="UBA"/>
</dbReference>
<dbReference type="NCBIfam" id="TIGR00116">
    <property type="entry name" value="tsf"/>
    <property type="match status" value="2"/>
</dbReference>
<dbReference type="SUPFAM" id="SSF50249">
    <property type="entry name" value="Nucleic acid-binding proteins"/>
    <property type="match status" value="2"/>
</dbReference>
<comment type="subunit">
    <text evidence="10">Component of the chloroplast ribosome 70S subunit, and at low levels, present in polysomes.</text>
</comment>
<keyword evidence="4" id="KW-0934">Plastid</keyword>
<evidence type="ECO:0000256" key="1">
    <source>
        <dbReference type="ARBA" id="ARBA00004229"/>
    </source>
</evidence>
<dbReference type="InterPro" id="IPR009060">
    <property type="entry name" value="UBA-like_sf"/>
</dbReference>
<dbReference type="HAMAP" id="MF_00050">
    <property type="entry name" value="EF_Ts"/>
    <property type="match status" value="2"/>
</dbReference>
<comment type="similarity">
    <text evidence="2 12 13">Belongs to the EF-Ts family.</text>
</comment>